<comment type="caution">
    <text evidence="1">The sequence shown here is derived from an EMBL/GenBank/DDBJ whole genome shotgun (WGS) entry which is preliminary data.</text>
</comment>
<evidence type="ECO:0008006" key="3">
    <source>
        <dbReference type="Google" id="ProtNLM"/>
    </source>
</evidence>
<protein>
    <recommendedName>
        <fullName evidence="3">Neurotransmitter-gated ion-channel ligand-binding domain-containing protein</fullName>
    </recommendedName>
</protein>
<dbReference type="RefSeq" id="WP_290311655.1">
    <property type="nucleotide sequence ID" value="NZ_JAUFQC010000001.1"/>
</dbReference>
<name>A0ABT8BSK2_9VIBR</name>
<evidence type="ECO:0000313" key="1">
    <source>
        <dbReference type="EMBL" id="MDN3609918.1"/>
    </source>
</evidence>
<evidence type="ECO:0000313" key="2">
    <source>
        <dbReference type="Proteomes" id="UP001238540"/>
    </source>
</evidence>
<sequence length="75" mass="8816">MVWEPNFNFDQVSALTTESLCSVGYIDCLNNVIRTIELDRLKSKWVQSYPIVLVWKKWNHQSVYFDSQPINHNVG</sequence>
<gene>
    <name evidence="1" type="ORF">QWZ16_09425</name>
</gene>
<keyword evidence="2" id="KW-1185">Reference proteome</keyword>
<reference evidence="2" key="1">
    <citation type="journal article" date="2019" name="Int. J. Syst. Evol. Microbiol.">
        <title>The Global Catalogue of Microorganisms (GCM) 10K type strain sequencing project: providing services to taxonomists for standard genome sequencing and annotation.</title>
        <authorList>
            <consortium name="The Broad Institute Genomics Platform"/>
            <consortium name="The Broad Institute Genome Sequencing Center for Infectious Disease"/>
            <person name="Wu L."/>
            <person name="Ma J."/>
        </authorList>
    </citation>
    <scope>NUCLEOTIDE SEQUENCE [LARGE SCALE GENOMIC DNA]</scope>
    <source>
        <strain evidence="2">CECT 7398</strain>
    </source>
</reference>
<dbReference type="EMBL" id="JAUFQC010000001">
    <property type="protein sequence ID" value="MDN3609918.1"/>
    <property type="molecule type" value="Genomic_DNA"/>
</dbReference>
<dbReference type="Proteomes" id="UP001238540">
    <property type="component" value="Unassembled WGS sequence"/>
</dbReference>
<accession>A0ABT8BSK2</accession>
<organism evidence="1 2">
    <name type="scientific">Vibrio ostreicida</name>
    <dbReference type="NCBI Taxonomy" id="526588"/>
    <lineage>
        <taxon>Bacteria</taxon>
        <taxon>Pseudomonadati</taxon>
        <taxon>Pseudomonadota</taxon>
        <taxon>Gammaproteobacteria</taxon>
        <taxon>Vibrionales</taxon>
        <taxon>Vibrionaceae</taxon>
        <taxon>Vibrio</taxon>
    </lineage>
</organism>
<proteinExistence type="predicted"/>